<feature type="region of interest" description="Disordered" evidence="1">
    <location>
        <begin position="196"/>
        <end position="280"/>
    </location>
</feature>
<protein>
    <submittedName>
        <fullName evidence="2">Uncharacterized protein</fullName>
    </submittedName>
</protein>
<dbReference type="AlphaFoldDB" id="A0A7S4HSR8"/>
<feature type="compositionally biased region" description="Polar residues" evidence="1">
    <location>
        <begin position="122"/>
        <end position="131"/>
    </location>
</feature>
<feature type="region of interest" description="Disordered" evidence="1">
    <location>
        <begin position="12"/>
        <end position="60"/>
    </location>
</feature>
<feature type="compositionally biased region" description="Polar residues" evidence="1">
    <location>
        <begin position="270"/>
        <end position="280"/>
    </location>
</feature>
<feature type="region of interest" description="Disordered" evidence="1">
    <location>
        <begin position="121"/>
        <end position="143"/>
    </location>
</feature>
<evidence type="ECO:0000313" key="2">
    <source>
        <dbReference type="EMBL" id="CAE2208167.1"/>
    </source>
</evidence>
<feature type="compositionally biased region" description="Basic and acidic residues" evidence="1">
    <location>
        <begin position="486"/>
        <end position="502"/>
    </location>
</feature>
<proteinExistence type="predicted"/>
<gene>
    <name evidence="2" type="ORF">OAUR00152_LOCUS3501</name>
</gene>
<feature type="region of interest" description="Disordered" evidence="1">
    <location>
        <begin position="371"/>
        <end position="398"/>
    </location>
</feature>
<feature type="compositionally biased region" description="Basic and acidic residues" evidence="1">
    <location>
        <begin position="200"/>
        <end position="210"/>
    </location>
</feature>
<sequence>MSHVESPGLLFLSPFVSDSSASDGDEYPTDTTAASSYVTTTTTTSSAPGSDAGDVDPSVGAYRREVEDAVREATRLAVEALRASELAQEAMRNLSAKKKEEKEKEKMPELCLEAKGGVENKPMQSCSTIRSDSMKEASTGVREVATDQKLPGIKVGEELSEESAFSAAYYEIETSSDSTVVEPYMNVLGALLGEGTGYNEHNKKSQRKAEPLPLERPIQKDTEGGKTERECNFTKATKARAEMKEEHTPSMSVGEAVENAVGDKKKPNEEGSNIKCNDITSDLTRNSKSAEGVDSVKEEEAAVISWLALQNEDETPEISAVESPVHRQSYWKEQTQHALSPPPELKENNSLLNDLDAIETAWGLPLITRERRNGASTVDAQATRAHQVRIASSSKNSPTKVVERILEAPEATPVVKKARPTPLPVSTSSNCLTDVAKSKDECQDLNENNPHSMTGAGTEDTISDYDTPQCLLAGETARRRRPPTPHPEKHATAETATPHEDGIDAPAADRGTAKPDWLLEIERVREEEARLLAITVSQKKAEIALRELEEAAQRQVALKLNVGEMDEGPQKGENFTNETEKVAYLLDEARDDFAWAMSGFKAAVPPPPEKKDKEAISASTRAMPLLSSLSQKKSKENAETQDLENFASEMEKVVCLLDGARGNLAQAMSRYL</sequence>
<evidence type="ECO:0000256" key="1">
    <source>
        <dbReference type="SAM" id="MobiDB-lite"/>
    </source>
</evidence>
<dbReference type="EMBL" id="HBKQ01005057">
    <property type="protein sequence ID" value="CAE2208167.1"/>
    <property type="molecule type" value="Transcribed_RNA"/>
</dbReference>
<reference evidence="2" key="1">
    <citation type="submission" date="2021-01" db="EMBL/GenBank/DDBJ databases">
        <authorList>
            <person name="Corre E."/>
            <person name="Pelletier E."/>
            <person name="Niang G."/>
            <person name="Scheremetjew M."/>
            <person name="Finn R."/>
            <person name="Kale V."/>
            <person name="Holt S."/>
            <person name="Cochrane G."/>
            <person name="Meng A."/>
            <person name="Brown T."/>
            <person name="Cohen L."/>
        </authorList>
    </citation>
    <scope>NUCLEOTIDE SEQUENCE</scope>
    <source>
        <strain evidence="2">Isolate 1302-5</strain>
    </source>
</reference>
<feature type="compositionally biased region" description="Basic and acidic residues" evidence="1">
    <location>
        <begin position="239"/>
        <end position="248"/>
    </location>
</feature>
<organism evidence="2">
    <name type="scientific">Odontella aurita</name>
    <dbReference type="NCBI Taxonomy" id="265563"/>
    <lineage>
        <taxon>Eukaryota</taxon>
        <taxon>Sar</taxon>
        <taxon>Stramenopiles</taxon>
        <taxon>Ochrophyta</taxon>
        <taxon>Bacillariophyta</taxon>
        <taxon>Mediophyceae</taxon>
        <taxon>Biddulphiophycidae</taxon>
        <taxon>Eupodiscales</taxon>
        <taxon>Odontellaceae</taxon>
        <taxon>Odontella</taxon>
    </lineage>
</organism>
<accession>A0A7S4HSR8</accession>
<feature type="compositionally biased region" description="Basic and acidic residues" evidence="1">
    <location>
        <begin position="217"/>
        <end position="232"/>
    </location>
</feature>
<name>A0A7S4HSR8_9STRA</name>
<feature type="region of interest" description="Disordered" evidence="1">
    <location>
        <begin position="442"/>
        <end position="511"/>
    </location>
</feature>
<feature type="compositionally biased region" description="Low complexity" evidence="1">
    <location>
        <begin position="29"/>
        <end position="47"/>
    </location>
</feature>